<proteinExistence type="predicted"/>
<dbReference type="Gene3D" id="1.20.140.10">
    <property type="entry name" value="Butyryl-CoA Dehydrogenase, subunit A, domain 3"/>
    <property type="match status" value="1"/>
</dbReference>
<keyword evidence="1" id="KW-0560">Oxidoreductase</keyword>
<name>A0ABU1Q7G2_9PSEU</name>
<dbReference type="Pfam" id="PF08028">
    <property type="entry name" value="Acyl-CoA_dh_2"/>
    <property type="match status" value="1"/>
</dbReference>
<dbReference type="InterPro" id="IPR037069">
    <property type="entry name" value="AcylCoA_DH/ox_N_sf"/>
</dbReference>
<accession>A0ABU1Q7G2</accession>
<reference evidence="3 4" key="1">
    <citation type="submission" date="2023-07" db="EMBL/GenBank/DDBJ databases">
        <title>Sequencing the genomes of 1000 actinobacteria strains.</title>
        <authorList>
            <person name="Klenk H.-P."/>
        </authorList>
    </citation>
    <scope>NUCLEOTIDE SEQUENCE [LARGE SCALE GENOMIC DNA]</scope>
    <source>
        <strain evidence="3 4">DSM 43749</strain>
    </source>
</reference>
<keyword evidence="4" id="KW-1185">Reference proteome</keyword>
<dbReference type="EMBL" id="JAVDSG010000001">
    <property type="protein sequence ID" value="MDR6598453.1"/>
    <property type="molecule type" value="Genomic_DNA"/>
</dbReference>
<dbReference type="InterPro" id="IPR009100">
    <property type="entry name" value="AcylCoA_DH/oxidase_NM_dom_sf"/>
</dbReference>
<dbReference type="PANTHER" id="PTHR48083">
    <property type="entry name" value="MEDIUM-CHAIN SPECIFIC ACYL-COA DEHYDROGENASE, MITOCHONDRIAL-RELATED"/>
    <property type="match status" value="1"/>
</dbReference>
<evidence type="ECO:0000313" key="4">
    <source>
        <dbReference type="Proteomes" id="UP001268819"/>
    </source>
</evidence>
<feature type="domain" description="Acyl-CoA dehydrogenase C-terminal" evidence="2">
    <location>
        <begin position="233"/>
        <end position="368"/>
    </location>
</feature>
<dbReference type="RefSeq" id="WP_310313081.1">
    <property type="nucleotide sequence ID" value="NZ_BAAAXB010000001.1"/>
</dbReference>
<protein>
    <submittedName>
        <fullName evidence="3">Alkylation response protein AidB-like acyl-CoA dehydrogenase</fullName>
    </submittedName>
</protein>
<dbReference type="InterPro" id="IPR036250">
    <property type="entry name" value="AcylCo_DH-like_C"/>
</dbReference>
<dbReference type="PANTHER" id="PTHR48083:SF19">
    <property type="entry name" value="FLAVIN-DEPENDENT MONOOXYGENASE, OXYGENASE SUBUNIT HSAA"/>
    <property type="match status" value="1"/>
</dbReference>
<gene>
    <name evidence="3" type="ORF">J2S66_006837</name>
</gene>
<dbReference type="InterPro" id="IPR013107">
    <property type="entry name" value="Acyl-CoA_DH_C"/>
</dbReference>
<dbReference type="SUPFAM" id="SSF56645">
    <property type="entry name" value="Acyl-CoA dehydrogenase NM domain-like"/>
    <property type="match status" value="1"/>
</dbReference>
<evidence type="ECO:0000259" key="2">
    <source>
        <dbReference type="Pfam" id="PF08028"/>
    </source>
</evidence>
<dbReference type="SUPFAM" id="SSF47203">
    <property type="entry name" value="Acyl-CoA dehydrogenase C-terminal domain-like"/>
    <property type="match status" value="1"/>
</dbReference>
<dbReference type="Gene3D" id="2.40.110.10">
    <property type="entry name" value="Butyryl-CoA Dehydrogenase, subunit A, domain 2"/>
    <property type="match status" value="1"/>
</dbReference>
<organism evidence="3 4">
    <name type="scientific">Saccharothrix longispora</name>
    <dbReference type="NCBI Taxonomy" id="33920"/>
    <lineage>
        <taxon>Bacteria</taxon>
        <taxon>Bacillati</taxon>
        <taxon>Actinomycetota</taxon>
        <taxon>Actinomycetes</taxon>
        <taxon>Pseudonocardiales</taxon>
        <taxon>Pseudonocardiaceae</taxon>
        <taxon>Saccharothrix</taxon>
    </lineage>
</organism>
<sequence length="393" mass="41089">MTSTDGRQKWLTVAEELATGLRADAAERDRLGAEPVAEVDALRRSGVLGIREWPVQQAVTRVVGAADANIGHLLGYHYLQVWRQGLFDGPPAEASDDSTGADLSGADLPGADLFSADLFWAGVSNPLDAALRLTPVDGGFAVSGRKTFATGASVADRLVVSATRTDTGDKLTFTVDAKAAGITYAGDWDNIGQRLTASGGVVFDGVFVPAGRVLGGEAPTPRLSLAALGFQLVLAQLYVAMAEGALAEAARYTRTTTRPWFLSGVDEATDDPYTLAAYGELVADAKAAGLLADHASSLLHAASERGADLTADERADAAVAVSSAKVVATRVANTTTARVFELCGARATAAGYAFDRFWRNARTLTLHDPVAYKAREVGAHFLTGAQPPFTGYS</sequence>
<dbReference type="InterPro" id="IPR046373">
    <property type="entry name" value="Acyl-CoA_Oxase/DH_mid-dom_sf"/>
</dbReference>
<comment type="caution">
    <text evidence="3">The sequence shown here is derived from an EMBL/GenBank/DDBJ whole genome shotgun (WGS) entry which is preliminary data.</text>
</comment>
<dbReference type="Proteomes" id="UP001268819">
    <property type="component" value="Unassembled WGS sequence"/>
</dbReference>
<dbReference type="Gene3D" id="1.10.540.10">
    <property type="entry name" value="Acyl-CoA dehydrogenase/oxidase, N-terminal domain"/>
    <property type="match status" value="1"/>
</dbReference>
<dbReference type="InterPro" id="IPR050741">
    <property type="entry name" value="Acyl-CoA_dehydrogenase"/>
</dbReference>
<evidence type="ECO:0000313" key="3">
    <source>
        <dbReference type="EMBL" id="MDR6598453.1"/>
    </source>
</evidence>
<evidence type="ECO:0000256" key="1">
    <source>
        <dbReference type="ARBA" id="ARBA00023002"/>
    </source>
</evidence>